<dbReference type="Gene3D" id="1.10.40.60">
    <property type="entry name" value="EpsJ-like"/>
    <property type="match status" value="2"/>
</dbReference>
<reference evidence="13 14" key="1">
    <citation type="submission" date="2021-04" db="EMBL/GenBank/DDBJ databases">
        <title>Pseudomonas boanensis sp. nov., a bacterium isolated from river water used for household purposes in Boane District, Mozambique.</title>
        <authorList>
            <person name="Nicklasson M."/>
            <person name="Martin-Rodriguez A.J."/>
            <person name="Thorell K."/>
            <person name="Neves L."/>
            <person name="Mussagy A."/>
            <person name="Rydberg H.A."/>
            <person name="Hernroth B."/>
            <person name="Svensson-Stadler L."/>
            <person name="Sjoling A."/>
        </authorList>
    </citation>
    <scope>NUCLEOTIDE SEQUENCE [LARGE SCALE GENOMIC DNA]</scope>
    <source>
        <strain evidence="13 14">DB1</strain>
    </source>
</reference>
<evidence type="ECO:0000256" key="8">
    <source>
        <dbReference type="ARBA" id="ARBA00022989"/>
    </source>
</evidence>
<feature type="domain" description="T2SS protein K second SAM-like" evidence="11">
    <location>
        <begin position="211"/>
        <end position="269"/>
    </location>
</feature>
<evidence type="ECO:0000256" key="7">
    <source>
        <dbReference type="ARBA" id="ARBA00022927"/>
    </source>
</evidence>
<keyword evidence="7" id="KW-0653">Protein transport</keyword>
<feature type="domain" description="T2SS protein K first SAM-like" evidence="12">
    <location>
        <begin position="105"/>
        <end position="207"/>
    </location>
</feature>
<keyword evidence="5 10" id="KW-0997">Cell inner membrane</keyword>
<organism evidence="13 14">
    <name type="scientific">Metapseudomonas boanensis</name>
    <dbReference type="NCBI Taxonomy" id="2822138"/>
    <lineage>
        <taxon>Bacteria</taxon>
        <taxon>Pseudomonadati</taxon>
        <taxon>Pseudomonadota</taxon>
        <taxon>Gammaproteobacteria</taxon>
        <taxon>Pseudomonadales</taxon>
        <taxon>Pseudomonadaceae</taxon>
        <taxon>Metapseudomonas</taxon>
    </lineage>
</organism>
<dbReference type="Pfam" id="PF21687">
    <property type="entry name" value="T2SSK_1st"/>
    <property type="match status" value="1"/>
</dbReference>
<evidence type="ECO:0000313" key="14">
    <source>
        <dbReference type="Proteomes" id="UP001519667"/>
    </source>
</evidence>
<dbReference type="PANTHER" id="PTHR38831:SF1">
    <property type="entry name" value="TYPE II SECRETION SYSTEM PROTEIN K-RELATED"/>
    <property type="match status" value="1"/>
</dbReference>
<dbReference type="InterPro" id="IPR049179">
    <property type="entry name" value="T2SSK_SAM-like_2nd"/>
</dbReference>
<accession>A0ABS5XAN7</accession>
<gene>
    <name evidence="13" type="primary">gspK</name>
    <name evidence="13" type="ORF">J7302_01080</name>
</gene>
<comment type="subcellular location">
    <subcellularLocation>
        <location evidence="1 10">Cell inner membrane</location>
    </subcellularLocation>
</comment>
<dbReference type="PIRSF" id="PIRSF002786">
    <property type="entry name" value="XcpX"/>
    <property type="match status" value="1"/>
</dbReference>
<keyword evidence="9 10" id="KW-0472">Membrane</keyword>
<dbReference type="Proteomes" id="UP001519667">
    <property type="component" value="Unassembled WGS sequence"/>
</dbReference>
<comment type="caution">
    <text evidence="13">The sequence shown here is derived from an EMBL/GenBank/DDBJ whole genome shotgun (WGS) entry which is preliminary data.</text>
</comment>
<dbReference type="InterPro" id="IPR049031">
    <property type="entry name" value="T2SSK_SAM-like_1st"/>
</dbReference>
<dbReference type="InterPro" id="IPR005628">
    <property type="entry name" value="GspK"/>
</dbReference>
<proteinExistence type="inferred from homology"/>
<dbReference type="Gene3D" id="3.30.1300.30">
    <property type="entry name" value="GSPII I/J protein-like"/>
    <property type="match status" value="1"/>
</dbReference>
<dbReference type="SUPFAM" id="SSF158544">
    <property type="entry name" value="GspK insert domain-like"/>
    <property type="match status" value="2"/>
</dbReference>
<keyword evidence="8" id="KW-1133">Transmembrane helix</keyword>
<evidence type="ECO:0000259" key="11">
    <source>
        <dbReference type="Pfam" id="PF03934"/>
    </source>
</evidence>
<dbReference type="RefSeq" id="WP_215369069.1">
    <property type="nucleotide sequence ID" value="NZ_JAGTIS010000001.1"/>
</dbReference>
<evidence type="ECO:0000256" key="3">
    <source>
        <dbReference type="ARBA" id="ARBA00022448"/>
    </source>
</evidence>
<evidence type="ECO:0000256" key="9">
    <source>
        <dbReference type="ARBA" id="ARBA00023136"/>
    </source>
</evidence>
<dbReference type="NCBIfam" id="NF037980">
    <property type="entry name" value="T2SS_GspK"/>
    <property type="match status" value="1"/>
</dbReference>
<evidence type="ECO:0000256" key="10">
    <source>
        <dbReference type="PIRNR" id="PIRNR002786"/>
    </source>
</evidence>
<dbReference type="Pfam" id="PF03934">
    <property type="entry name" value="T2SSK"/>
    <property type="match status" value="1"/>
</dbReference>
<dbReference type="PANTHER" id="PTHR38831">
    <property type="entry name" value="TYPE II SECRETION SYSTEM PROTEIN K"/>
    <property type="match status" value="1"/>
</dbReference>
<keyword evidence="4 10" id="KW-1003">Cell membrane</keyword>
<keyword evidence="3 10" id="KW-0813">Transport</keyword>
<evidence type="ECO:0000256" key="1">
    <source>
        <dbReference type="ARBA" id="ARBA00004533"/>
    </source>
</evidence>
<dbReference type="InterPro" id="IPR045584">
    <property type="entry name" value="Pilin-like"/>
</dbReference>
<dbReference type="InterPro" id="IPR038072">
    <property type="entry name" value="GspK_central_sf"/>
</dbReference>
<dbReference type="SUPFAM" id="SSF54523">
    <property type="entry name" value="Pili subunits"/>
    <property type="match status" value="1"/>
</dbReference>
<evidence type="ECO:0000256" key="4">
    <source>
        <dbReference type="ARBA" id="ARBA00022475"/>
    </source>
</evidence>
<evidence type="ECO:0000256" key="6">
    <source>
        <dbReference type="ARBA" id="ARBA00022692"/>
    </source>
</evidence>
<evidence type="ECO:0000256" key="2">
    <source>
        <dbReference type="ARBA" id="ARBA00007246"/>
    </source>
</evidence>
<name>A0ABS5XAN7_9GAMM</name>
<keyword evidence="6" id="KW-0812">Transmembrane</keyword>
<dbReference type="EMBL" id="JAGTIS010000001">
    <property type="protein sequence ID" value="MBT8764748.1"/>
    <property type="molecule type" value="Genomic_DNA"/>
</dbReference>
<comment type="similarity">
    <text evidence="2 10">Belongs to the GSP K family.</text>
</comment>
<evidence type="ECO:0000259" key="12">
    <source>
        <dbReference type="Pfam" id="PF21687"/>
    </source>
</evidence>
<evidence type="ECO:0000256" key="5">
    <source>
        <dbReference type="ARBA" id="ARBA00022519"/>
    </source>
</evidence>
<keyword evidence="14" id="KW-1185">Reference proteome</keyword>
<evidence type="ECO:0000313" key="13">
    <source>
        <dbReference type="EMBL" id="MBT8764748.1"/>
    </source>
</evidence>
<sequence>MKRQHGVALITVLLVVALVTVVCAGLIARQQLAIRSSANQLHVRQAMQYALGGEALAQAILVRDLRQGDPRTPIDHLGEAWARPVSNFPLDDGGLLSVRIEDPSGRFNLNSVVRQAQVNEPALRQFRRLLLRLQIEAPYADRLVDWVDTDQEPSGANGAEDNQYLLGQPPYRAANRSISDLSELRLVLGMSEVDYRKLLPFVSALPEGADLNVNTAGAMVLSTLSDSLDPEGAALLVAARGDSGYRSLDAFLAQPALAGMGLEAEGLAVGSQFFLVTSEVRLAGRRQVLVSTLQRGSDGKVRVISRDLGQSGLPPEPIKEPQS</sequence>
<protein>
    <recommendedName>
        <fullName evidence="10">Type II secretion system protein K</fullName>
    </recommendedName>
</protein>